<comment type="caution">
    <text evidence="1">The sequence shown here is derived from an EMBL/GenBank/DDBJ whole genome shotgun (WGS) entry which is preliminary data.</text>
</comment>
<proteinExistence type="predicted"/>
<reference evidence="1 2" key="1">
    <citation type="journal article" date="2019" name="Commun. Biol.">
        <title>The bagworm genome reveals a unique fibroin gene that provides high tensile strength.</title>
        <authorList>
            <person name="Kono N."/>
            <person name="Nakamura H."/>
            <person name="Ohtoshi R."/>
            <person name="Tomita M."/>
            <person name="Numata K."/>
            <person name="Arakawa K."/>
        </authorList>
    </citation>
    <scope>NUCLEOTIDE SEQUENCE [LARGE SCALE GENOMIC DNA]</scope>
</reference>
<gene>
    <name evidence="1" type="ORF">EVAR_77752_1</name>
</gene>
<name>A0A4C1TAT8_EUMVA</name>
<evidence type="ECO:0000313" key="2">
    <source>
        <dbReference type="Proteomes" id="UP000299102"/>
    </source>
</evidence>
<sequence length="84" mass="9589">MIKVNPATSYYTLLAFTRDMAHAAGTPAGVLPADLRGEVRVVVKIRQNSGKIPKEVKLLKEDVFEEFTPTWKRWSDAREFRIRA</sequence>
<dbReference type="EMBL" id="BGZK01000047">
    <property type="protein sequence ID" value="GBP11623.1"/>
    <property type="molecule type" value="Genomic_DNA"/>
</dbReference>
<organism evidence="1 2">
    <name type="scientific">Eumeta variegata</name>
    <name type="common">Bagworm moth</name>
    <name type="synonym">Eumeta japonica</name>
    <dbReference type="NCBI Taxonomy" id="151549"/>
    <lineage>
        <taxon>Eukaryota</taxon>
        <taxon>Metazoa</taxon>
        <taxon>Ecdysozoa</taxon>
        <taxon>Arthropoda</taxon>
        <taxon>Hexapoda</taxon>
        <taxon>Insecta</taxon>
        <taxon>Pterygota</taxon>
        <taxon>Neoptera</taxon>
        <taxon>Endopterygota</taxon>
        <taxon>Lepidoptera</taxon>
        <taxon>Glossata</taxon>
        <taxon>Ditrysia</taxon>
        <taxon>Tineoidea</taxon>
        <taxon>Psychidae</taxon>
        <taxon>Oiketicinae</taxon>
        <taxon>Eumeta</taxon>
    </lineage>
</organism>
<dbReference type="AlphaFoldDB" id="A0A4C1TAT8"/>
<protein>
    <submittedName>
        <fullName evidence="1">Uncharacterized protein</fullName>
    </submittedName>
</protein>
<accession>A0A4C1TAT8</accession>
<dbReference type="Proteomes" id="UP000299102">
    <property type="component" value="Unassembled WGS sequence"/>
</dbReference>
<evidence type="ECO:0000313" key="1">
    <source>
        <dbReference type="EMBL" id="GBP11623.1"/>
    </source>
</evidence>
<keyword evidence="2" id="KW-1185">Reference proteome</keyword>